<keyword evidence="1" id="KW-0732">Signal</keyword>
<sequence length="113" mass="12572">MRSLSVTFVSSRLRNMMLGAVLALGTMLATGSGGTAQAGVAMRALGSPALSLRQDVPPLAENVRWVCGPWRCVWRPNWRYWYVPPYARAWGPPVRPTCYWSRPWGGGWVHVCP</sequence>
<proteinExistence type="predicted"/>
<dbReference type="EMBL" id="CACSAS010000001">
    <property type="protein sequence ID" value="CAA0111841.1"/>
    <property type="molecule type" value="Genomic_DNA"/>
</dbReference>
<organism evidence="2 3">
    <name type="scientific">Starkeya nomas</name>
    <dbReference type="NCBI Taxonomy" id="2666134"/>
    <lineage>
        <taxon>Bacteria</taxon>
        <taxon>Pseudomonadati</taxon>
        <taxon>Pseudomonadota</taxon>
        <taxon>Alphaproteobacteria</taxon>
        <taxon>Hyphomicrobiales</taxon>
        <taxon>Xanthobacteraceae</taxon>
        <taxon>Starkeya</taxon>
    </lineage>
</organism>
<reference evidence="2 3" key="1">
    <citation type="submission" date="2019-12" db="EMBL/GenBank/DDBJ databases">
        <authorList>
            <person name="Reyes-Prieto M."/>
        </authorList>
    </citation>
    <scope>NUCLEOTIDE SEQUENCE [LARGE SCALE GENOMIC DNA]</scope>
    <source>
        <strain evidence="2">HF14-78462</strain>
    </source>
</reference>
<name>A0A5S9Q3K3_9HYPH</name>
<feature type="chain" id="PRO_5024999896" evidence="1">
    <location>
        <begin position="39"/>
        <end position="113"/>
    </location>
</feature>
<evidence type="ECO:0000256" key="1">
    <source>
        <dbReference type="SAM" id="SignalP"/>
    </source>
</evidence>
<evidence type="ECO:0000313" key="2">
    <source>
        <dbReference type="EMBL" id="CAA0111841.1"/>
    </source>
</evidence>
<protein>
    <submittedName>
        <fullName evidence="2">Uncharacterized protein</fullName>
    </submittedName>
</protein>
<dbReference type="AlphaFoldDB" id="A0A5S9Q3K3"/>
<dbReference type="Proteomes" id="UP000433050">
    <property type="component" value="Unassembled WGS sequence"/>
</dbReference>
<accession>A0A5S9Q3K3</accession>
<dbReference type="RefSeq" id="WP_159601050.1">
    <property type="nucleotide sequence ID" value="NZ_CACSAS010000001.1"/>
</dbReference>
<gene>
    <name evidence="2" type="ORF">STARVERO_03983</name>
</gene>
<feature type="signal peptide" evidence="1">
    <location>
        <begin position="1"/>
        <end position="38"/>
    </location>
</feature>
<evidence type="ECO:0000313" key="3">
    <source>
        <dbReference type="Proteomes" id="UP000433050"/>
    </source>
</evidence>
<keyword evidence="3" id="KW-1185">Reference proteome</keyword>